<protein>
    <submittedName>
        <fullName evidence="3 4">Intracellular protein transport protein USO1-like</fullName>
    </submittedName>
</protein>
<name>A0A6P8IU47_ACTTE</name>
<dbReference type="AlphaFoldDB" id="A0A6P8IU47"/>
<reference evidence="3 4" key="1">
    <citation type="submission" date="2025-04" db="UniProtKB">
        <authorList>
            <consortium name="RefSeq"/>
        </authorList>
    </citation>
    <scope>IDENTIFICATION</scope>
    <source>
        <tissue evidence="3 4">Tentacle</tissue>
    </source>
</reference>
<dbReference type="Proteomes" id="UP000515163">
    <property type="component" value="Unplaced"/>
</dbReference>
<dbReference type="KEGG" id="aten:116305076"/>
<keyword evidence="2" id="KW-1185">Reference proteome</keyword>
<sequence>MMMEQIGDLQRVVEDIKKQSKLKSHDLIDSNDYEGNYEIRLQNSESHLSDLKIKCTRMETKSLFLEYLAKDSKDWPLIEEVEEEIESLKAERKQDKIAIEEVENNMEELAEELQTKNDELKKAILSLEAKLANIKEKKKQYEDLKEKSEKSLQRIKDRGSLRQNLKEIEEKHLQADFAITQCTTAISSLEHYIEMMRTDLGELQSHVSELKKDLHVAEEQKRKTDEQMIEETQWLTGAIKMLEHLGGLSIKEVNDDSVMLEIFNSKPGDDNKQRASLLLTLSFRLSATKPRLCGAEVNLETFSIVDLVPAAVETGDLVALVHQVKKRFNDYNALREEMEELQKNYAVDWEPSLGRLRVMVGKSGNTVCTLGVDSSYPATGSITLLGVESKKENIEKDTLMPPSSCVCLSEWVKHLLGIFSC</sequence>
<evidence type="ECO:0000313" key="4">
    <source>
        <dbReference type="RefSeq" id="XP_031570771.1"/>
    </source>
</evidence>
<dbReference type="RefSeq" id="XP_031570770.1">
    <property type="nucleotide sequence ID" value="XM_031714910.1"/>
</dbReference>
<feature type="coiled-coil region" evidence="1">
    <location>
        <begin position="78"/>
        <end position="158"/>
    </location>
</feature>
<dbReference type="RefSeq" id="XP_031570771.1">
    <property type="nucleotide sequence ID" value="XM_031714911.1"/>
</dbReference>
<dbReference type="OrthoDB" id="9893446at2759"/>
<accession>A0A6P8IU47</accession>
<gene>
    <name evidence="3 4" type="primary">LOC116305076</name>
</gene>
<keyword evidence="1" id="KW-0175">Coiled coil</keyword>
<feature type="coiled-coil region" evidence="1">
    <location>
        <begin position="193"/>
        <end position="227"/>
    </location>
</feature>
<proteinExistence type="predicted"/>
<organism evidence="2 4">
    <name type="scientific">Actinia tenebrosa</name>
    <name type="common">Australian red waratah sea anemone</name>
    <dbReference type="NCBI Taxonomy" id="6105"/>
    <lineage>
        <taxon>Eukaryota</taxon>
        <taxon>Metazoa</taxon>
        <taxon>Cnidaria</taxon>
        <taxon>Anthozoa</taxon>
        <taxon>Hexacorallia</taxon>
        <taxon>Actiniaria</taxon>
        <taxon>Actiniidae</taxon>
        <taxon>Actinia</taxon>
    </lineage>
</organism>
<evidence type="ECO:0000256" key="1">
    <source>
        <dbReference type="SAM" id="Coils"/>
    </source>
</evidence>
<evidence type="ECO:0000313" key="3">
    <source>
        <dbReference type="RefSeq" id="XP_031570770.1"/>
    </source>
</evidence>
<evidence type="ECO:0000313" key="2">
    <source>
        <dbReference type="Proteomes" id="UP000515163"/>
    </source>
</evidence>
<dbReference type="GeneID" id="116305076"/>